<accession>A0A9D1LIQ6</accession>
<proteinExistence type="predicted"/>
<comment type="caution">
    <text evidence="1">The sequence shown here is derived from an EMBL/GenBank/DDBJ whole genome shotgun (WGS) entry which is preliminary data.</text>
</comment>
<dbReference type="AlphaFoldDB" id="A0A9D1LIQ6"/>
<evidence type="ECO:0008006" key="3">
    <source>
        <dbReference type="Google" id="ProtNLM"/>
    </source>
</evidence>
<reference evidence="1" key="1">
    <citation type="submission" date="2020-10" db="EMBL/GenBank/DDBJ databases">
        <authorList>
            <person name="Gilroy R."/>
        </authorList>
    </citation>
    <scope>NUCLEOTIDE SEQUENCE</scope>
    <source>
        <strain evidence="1">CHK193-30670</strain>
    </source>
</reference>
<dbReference type="EMBL" id="DVMT01000028">
    <property type="protein sequence ID" value="HIU40226.1"/>
    <property type="molecule type" value="Genomic_DNA"/>
</dbReference>
<organism evidence="1 2">
    <name type="scientific">Candidatus Aphodocola excrementigallinarum</name>
    <dbReference type="NCBI Taxonomy" id="2840670"/>
    <lineage>
        <taxon>Bacteria</taxon>
        <taxon>Bacillati</taxon>
        <taxon>Bacillota</taxon>
        <taxon>Bacilli</taxon>
        <taxon>Candidatus Aphodocola</taxon>
    </lineage>
</organism>
<gene>
    <name evidence="1" type="ORF">IAB68_02860</name>
</gene>
<evidence type="ECO:0000313" key="2">
    <source>
        <dbReference type="Proteomes" id="UP000824074"/>
    </source>
</evidence>
<name>A0A9D1LIQ6_9FIRM</name>
<dbReference type="Proteomes" id="UP000824074">
    <property type="component" value="Unassembled WGS sequence"/>
</dbReference>
<protein>
    <recommendedName>
        <fullName evidence="3">Fido domain-containing protein</fullName>
    </recommendedName>
</protein>
<reference evidence="1" key="2">
    <citation type="journal article" date="2021" name="PeerJ">
        <title>Extensive microbial diversity within the chicken gut microbiome revealed by metagenomics and culture.</title>
        <authorList>
            <person name="Gilroy R."/>
            <person name="Ravi A."/>
            <person name="Getino M."/>
            <person name="Pursley I."/>
            <person name="Horton D.L."/>
            <person name="Alikhan N.F."/>
            <person name="Baker D."/>
            <person name="Gharbi K."/>
            <person name="Hall N."/>
            <person name="Watson M."/>
            <person name="Adriaenssens E.M."/>
            <person name="Foster-Nyarko E."/>
            <person name="Jarju S."/>
            <person name="Secka A."/>
            <person name="Antonio M."/>
            <person name="Oren A."/>
            <person name="Chaudhuri R.R."/>
            <person name="La Ragione R."/>
            <person name="Hildebrand F."/>
            <person name="Pallen M.J."/>
        </authorList>
    </citation>
    <scope>NUCLEOTIDE SEQUENCE</scope>
    <source>
        <strain evidence="1">CHK193-30670</strain>
    </source>
</reference>
<evidence type="ECO:0000313" key="1">
    <source>
        <dbReference type="EMBL" id="HIU40226.1"/>
    </source>
</evidence>
<sequence>MENLEFYEIYNNFNNVKIDFENPINTLIKINGLFIKNGLRKDRKKEIDKLRKEIIKMFDANKDHLDIYSITKCISLMQLWQIFYDANHRTSILFFKIVMNYFEPNFNHIAKTNNDFNDFFSILYYDDEEPSITCIKKIEKYIKK</sequence>